<protein>
    <recommendedName>
        <fullName evidence="8">CWF21 domain-containing protein</fullName>
    </recommendedName>
</protein>
<evidence type="ECO:0000313" key="9">
    <source>
        <dbReference type="EMBL" id="KAJ6023413.1"/>
    </source>
</evidence>
<evidence type="ECO:0000259" key="8">
    <source>
        <dbReference type="SMART" id="SM01115"/>
    </source>
</evidence>
<evidence type="ECO:0000256" key="1">
    <source>
        <dbReference type="ARBA" id="ARBA00004123"/>
    </source>
</evidence>
<evidence type="ECO:0000256" key="6">
    <source>
        <dbReference type="ARBA" id="ARBA00023242"/>
    </source>
</evidence>
<dbReference type="GO" id="GO:0008380">
    <property type="term" value="P:RNA splicing"/>
    <property type="evidence" value="ECO:0007669"/>
    <property type="project" value="UniProtKB-KW"/>
</dbReference>
<dbReference type="GO" id="GO:0006397">
    <property type="term" value="P:mRNA processing"/>
    <property type="evidence" value="ECO:0007669"/>
    <property type="project" value="UniProtKB-KW"/>
</dbReference>
<sequence>MAHFDLQASLSQVTLQRKTPSVYLPRTTHSALHRRRLNTSAWPAINATTTYTTPNHLTTKPPPNHHQTTTTTNQPPKMSSNVGLTTPRGSGTSGYVQKNSAFIKPRNTGYGAPYPPVSGANGSSPMDRPFKQRLPDKQILEHDRKRAIEVRVMEERDRLEEINERIEEKLAKNKNSKSKTSSKKDKEEGDKEEGEDADDDEEKVLTEEEIDARCEILRVRLLKELEGELEGGGGSGVFKKPAAGGRDKRHLKSYQVHELAEAKIEESERLRRALGIREDRETGELSSSRNSRDNRERRRERD</sequence>
<feature type="region of interest" description="Disordered" evidence="7">
    <location>
        <begin position="53"/>
        <end position="81"/>
    </location>
</feature>
<evidence type="ECO:0000256" key="5">
    <source>
        <dbReference type="ARBA" id="ARBA00023187"/>
    </source>
</evidence>
<dbReference type="AlphaFoldDB" id="A0AAD6I0V5"/>
<reference evidence="9" key="1">
    <citation type="journal article" date="2023" name="IMA Fungus">
        <title>Comparative genomic study of the Penicillium genus elucidates a diverse pangenome and 15 lateral gene transfer events.</title>
        <authorList>
            <person name="Petersen C."/>
            <person name="Sorensen T."/>
            <person name="Nielsen M.R."/>
            <person name="Sondergaard T.E."/>
            <person name="Sorensen J.L."/>
            <person name="Fitzpatrick D.A."/>
            <person name="Frisvad J.C."/>
            <person name="Nielsen K.L."/>
        </authorList>
    </citation>
    <scope>NUCLEOTIDE SEQUENCE</scope>
    <source>
        <strain evidence="9">IBT 15450</strain>
    </source>
</reference>
<feature type="region of interest" description="Disordered" evidence="7">
    <location>
        <begin position="171"/>
        <end position="207"/>
    </location>
</feature>
<organism evidence="9 10">
    <name type="scientific">Penicillium canescens</name>
    <dbReference type="NCBI Taxonomy" id="5083"/>
    <lineage>
        <taxon>Eukaryota</taxon>
        <taxon>Fungi</taxon>
        <taxon>Dikarya</taxon>
        <taxon>Ascomycota</taxon>
        <taxon>Pezizomycotina</taxon>
        <taxon>Eurotiomycetes</taxon>
        <taxon>Eurotiomycetidae</taxon>
        <taxon>Eurotiales</taxon>
        <taxon>Aspergillaceae</taxon>
        <taxon>Penicillium</taxon>
    </lineage>
</organism>
<dbReference type="GO" id="GO:0005681">
    <property type="term" value="C:spliceosomal complex"/>
    <property type="evidence" value="ECO:0007669"/>
    <property type="project" value="UniProtKB-KW"/>
</dbReference>
<evidence type="ECO:0000313" key="10">
    <source>
        <dbReference type="Proteomes" id="UP001219568"/>
    </source>
</evidence>
<comment type="similarity">
    <text evidence="2">Belongs to the CWC21 family.</text>
</comment>
<keyword evidence="10" id="KW-1185">Reference proteome</keyword>
<feature type="compositionally biased region" description="Low complexity" evidence="7">
    <location>
        <begin position="53"/>
        <end position="77"/>
    </location>
</feature>
<feature type="domain" description="CWF21" evidence="8">
    <location>
        <begin position="140"/>
        <end position="226"/>
    </location>
</feature>
<keyword evidence="5" id="KW-0508">mRNA splicing</keyword>
<dbReference type="CDD" id="cd21372">
    <property type="entry name" value="cwf21_CWC21-like"/>
    <property type="match status" value="1"/>
</dbReference>
<dbReference type="PANTHER" id="PTHR36562:SF5">
    <property type="entry name" value="SERINE_ARGININE REPETITIVE MATRIX 2"/>
    <property type="match status" value="1"/>
</dbReference>
<feature type="region of interest" description="Disordered" evidence="7">
    <location>
        <begin position="267"/>
        <end position="302"/>
    </location>
</feature>
<keyword evidence="3" id="KW-0507">mRNA processing</keyword>
<feature type="region of interest" description="Disordered" evidence="7">
    <location>
        <begin position="228"/>
        <end position="251"/>
    </location>
</feature>
<name>A0AAD6I0V5_PENCN</name>
<dbReference type="InterPro" id="IPR051372">
    <property type="entry name" value="CWC21"/>
</dbReference>
<dbReference type="SMART" id="SM01115">
    <property type="entry name" value="cwf21"/>
    <property type="match status" value="1"/>
</dbReference>
<feature type="compositionally biased region" description="Basic and acidic residues" evidence="7">
    <location>
        <begin position="267"/>
        <end position="283"/>
    </location>
</feature>
<dbReference type="PANTHER" id="PTHR36562">
    <property type="entry name" value="SERINE/ARGININE REPETITIVE MATRIX 2"/>
    <property type="match status" value="1"/>
</dbReference>
<accession>A0AAD6I0V5</accession>
<feature type="compositionally biased region" description="Acidic residues" evidence="7">
    <location>
        <begin position="190"/>
        <end position="202"/>
    </location>
</feature>
<gene>
    <name evidence="9" type="ORF">N7460_013808</name>
</gene>
<keyword evidence="6" id="KW-0539">Nucleus</keyword>
<dbReference type="EMBL" id="JAQJZL010000016">
    <property type="protein sequence ID" value="KAJ6023413.1"/>
    <property type="molecule type" value="Genomic_DNA"/>
</dbReference>
<feature type="compositionally biased region" description="Basic residues" evidence="7">
    <location>
        <begin position="172"/>
        <end position="181"/>
    </location>
</feature>
<comment type="subcellular location">
    <subcellularLocation>
        <location evidence="1">Nucleus</location>
    </subcellularLocation>
</comment>
<evidence type="ECO:0000256" key="3">
    <source>
        <dbReference type="ARBA" id="ARBA00022664"/>
    </source>
</evidence>
<evidence type="ECO:0000256" key="7">
    <source>
        <dbReference type="SAM" id="MobiDB-lite"/>
    </source>
</evidence>
<dbReference type="Pfam" id="PF08312">
    <property type="entry name" value="cwf21"/>
    <property type="match status" value="1"/>
</dbReference>
<reference evidence="9" key="2">
    <citation type="submission" date="2023-01" db="EMBL/GenBank/DDBJ databases">
        <authorList>
            <person name="Petersen C."/>
        </authorList>
    </citation>
    <scope>NUCLEOTIDE SEQUENCE</scope>
    <source>
        <strain evidence="9">IBT 15450</strain>
    </source>
</reference>
<proteinExistence type="inferred from homology"/>
<keyword evidence="4" id="KW-0747">Spliceosome</keyword>
<evidence type="ECO:0000256" key="4">
    <source>
        <dbReference type="ARBA" id="ARBA00022728"/>
    </source>
</evidence>
<dbReference type="Proteomes" id="UP001219568">
    <property type="component" value="Unassembled WGS sequence"/>
</dbReference>
<feature type="compositionally biased region" description="Basic and acidic residues" evidence="7">
    <location>
        <begin position="290"/>
        <end position="302"/>
    </location>
</feature>
<comment type="caution">
    <text evidence="9">The sequence shown here is derived from an EMBL/GenBank/DDBJ whole genome shotgun (WGS) entry which is preliminary data.</text>
</comment>
<evidence type="ECO:0000256" key="2">
    <source>
        <dbReference type="ARBA" id="ARBA00005954"/>
    </source>
</evidence>
<dbReference type="InterPro" id="IPR013170">
    <property type="entry name" value="mRNA_splic_Cwf21_dom"/>
</dbReference>